<evidence type="ECO:0000256" key="1">
    <source>
        <dbReference type="ARBA" id="ARBA00004370"/>
    </source>
</evidence>
<keyword evidence="3 6" id="KW-0812">Transmembrane</keyword>
<dbReference type="Pfam" id="PF04116">
    <property type="entry name" value="FA_hydroxylase"/>
    <property type="match status" value="1"/>
</dbReference>
<dbReference type="InterPro" id="IPR006694">
    <property type="entry name" value="Fatty_acid_hydroxylase"/>
</dbReference>
<dbReference type="GO" id="GO:0004497">
    <property type="term" value="F:monooxygenase activity"/>
    <property type="evidence" value="ECO:0007669"/>
    <property type="project" value="UniProtKB-KW"/>
</dbReference>
<evidence type="ECO:0000256" key="2">
    <source>
        <dbReference type="ARBA" id="ARBA00009324"/>
    </source>
</evidence>
<evidence type="ECO:0000256" key="4">
    <source>
        <dbReference type="ARBA" id="ARBA00022989"/>
    </source>
</evidence>
<reference evidence="8 9" key="1">
    <citation type="journal article" date="2023" name="Plants (Basel)">
        <title>Bridging the Gap: Combining Genomics and Transcriptomics Approaches to Understand Stylosanthes scabra, an Orphan Legume from the Brazilian Caatinga.</title>
        <authorList>
            <person name="Ferreira-Neto J.R.C."/>
            <person name="da Silva M.D."/>
            <person name="Binneck E."/>
            <person name="de Melo N.F."/>
            <person name="da Silva R.H."/>
            <person name="de Melo A.L.T.M."/>
            <person name="Pandolfi V."/>
            <person name="Bustamante F.O."/>
            <person name="Brasileiro-Vidal A.C."/>
            <person name="Benko-Iseppon A.M."/>
        </authorList>
    </citation>
    <scope>NUCLEOTIDE SEQUENCE [LARGE SCALE GENOMIC DNA]</scope>
    <source>
        <tissue evidence="8">Leaves</tissue>
    </source>
</reference>
<name>A0ABU6T9I4_9FABA</name>
<dbReference type="EMBL" id="JASCZI010090709">
    <property type="protein sequence ID" value="MED6145377.1"/>
    <property type="molecule type" value="Genomic_DNA"/>
</dbReference>
<dbReference type="PANTHER" id="PTHR11863">
    <property type="entry name" value="STEROL DESATURASE"/>
    <property type="match status" value="1"/>
</dbReference>
<evidence type="ECO:0000259" key="7">
    <source>
        <dbReference type="Pfam" id="PF04116"/>
    </source>
</evidence>
<evidence type="ECO:0000256" key="3">
    <source>
        <dbReference type="ARBA" id="ARBA00022692"/>
    </source>
</evidence>
<protein>
    <submittedName>
        <fullName evidence="8">Methylsterol monooxygenase 1-1</fullName>
    </submittedName>
</protein>
<dbReference type="Proteomes" id="UP001341840">
    <property type="component" value="Unassembled WGS sequence"/>
</dbReference>
<sequence>MVHNWDWAYEKIHKVHHEYETPFALSAPYSHWSDVLILSSPALVGPAMVPCHIITYWLWFILRHMEALDTHSGYEFPWSPTKYIPFYVGAKYHDYHHYVGGRSKCNFSTVFTYCDYLYGTNKGYQHAKQIGKKTPSTYNSIDENHSKVD</sequence>
<feature type="domain" description="Fatty acid hydroxylase" evidence="7">
    <location>
        <begin position="1"/>
        <end position="120"/>
    </location>
</feature>
<feature type="transmembrane region" description="Helical" evidence="6">
    <location>
        <begin position="35"/>
        <end position="62"/>
    </location>
</feature>
<proteinExistence type="inferred from homology"/>
<keyword evidence="8" id="KW-0560">Oxidoreductase</keyword>
<comment type="caution">
    <text evidence="8">The sequence shown here is derived from an EMBL/GenBank/DDBJ whole genome shotgun (WGS) entry which is preliminary data.</text>
</comment>
<evidence type="ECO:0000313" key="9">
    <source>
        <dbReference type="Proteomes" id="UP001341840"/>
    </source>
</evidence>
<gene>
    <name evidence="8" type="primary">SMO11_4</name>
    <name evidence="8" type="ORF">PIB30_024579</name>
</gene>
<dbReference type="InterPro" id="IPR050307">
    <property type="entry name" value="Sterol_Desaturase_Related"/>
</dbReference>
<keyword evidence="8" id="KW-0503">Monooxygenase</keyword>
<organism evidence="8 9">
    <name type="scientific">Stylosanthes scabra</name>
    <dbReference type="NCBI Taxonomy" id="79078"/>
    <lineage>
        <taxon>Eukaryota</taxon>
        <taxon>Viridiplantae</taxon>
        <taxon>Streptophyta</taxon>
        <taxon>Embryophyta</taxon>
        <taxon>Tracheophyta</taxon>
        <taxon>Spermatophyta</taxon>
        <taxon>Magnoliopsida</taxon>
        <taxon>eudicotyledons</taxon>
        <taxon>Gunneridae</taxon>
        <taxon>Pentapetalae</taxon>
        <taxon>rosids</taxon>
        <taxon>fabids</taxon>
        <taxon>Fabales</taxon>
        <taxon>Fabaceae</taxon>
        <taxon>Papilionoideae</taxon>
        <taxon>50 kb inversion clade</taxon>
        <taxon>dalbergioids sensu lato</taxon>
        <taxon>Dalbergieae</taxon>
        <taxon>Pterocarpus clade</taxon>
        <taxon>Stylosanthes</taxon>
    </lineage>
</organism>
<evidence type="ECO:0000256" key="6">
    <source>
        <dbReference type="SAM" id="Phobius"/>
    </source>
</evidence>
<keyword evidence="4 6" id="KW-1133">Transmembrane helix</keyword>
<evidence type="ECO:0000256" key="5">
    <source>
        <dbReference type="ARBA" id="ARBA00023136"/>
    </source>
</evidence>
<keyword evidence="5 6" id="KW-0472">Membrane</keyword>
<comment type="similarity">
    <text evidence="2">Belongs to the sterol desaturase family.</text>
</comment>
<comment type="subcellular location">
    <subcellularLocation>
        <location evidence="1">Membrane</location>
    </subcellularLocation>
</comment>
<accession>A0ABU6T9I4</accession>
<evidence type="ECO:0000313" key="8">
    <source>
        <dbReference type="EMBL" id="MED6145377.1"/>
    </source>
</evidence>
<keyword evidence="9" id="KW-1185">Reference proteome</keyword>